<dbReference type="InterPro" id="IPR030960">
    <property type="entry name" value="DHQS/DOIS_N"/>
</dbReference>
<keyword evidence="22" id="KW-1185">Reference proteome</keyword>
<evidence type="ECO:0000256" key="11">
    <source>
        <dbReference type="ARBA" id="ARBA00022723"/>
    </source>
</evidence>
<evidence type="ECO:0000256" key="7">
    <source>
        <dbReference type="ARBA" id="ARBA00013031"/>
    </source>
</evidence>
<dbReference type="EMBL" id="VFMN01000001">
    <property type="protein sequence ID" value="TQJ10938.1"/>
    <property type="molecule type" value="Genomic_DNA"/>
</dbReference>
<evidence type="ECO:0000259" key="20">
    <source>
        <dbReference type="Pfam" id="PF24621"/>
    </source>
</evidence>
<dbReference type="CDD" id="cd08195">
    <property type="entry name" value="DHQS"/>
    <property type="match status" value="1"/>
</dbReference>
<comment type="caution">
    <text evidence="18">Lacks conserved residue(s) required for the propagation of feature annotation.</text>
</comment>
<proteinExistence type="inferred from homology"/>
<dbReference type="Pfam" id="PF24621">
    <property type="entry name" value="DHQS_C"/>
    <property type="match status" value="1"/>
</dbReference>
<dbReference type="Gene3D" id="1.20.1090.10">
    <property type="entry name" value="Dehydroquinate synthase-like - alpha domain"/>
    <property type="match status" value="1"/>
</dbReference>
<comment type="caution">
    <text evidence="21">The sequence shown here is derived from an EMBL/GenBank/DDBJ whole genome shotgun (WGS) entry which is preliminary data.</text>
</comment>
<organism evidence="21 22">
    <name type="scientific">Lapillicoccus jejuensis</name>
    <dbReference type="NCBI Taxonomy" id="402171"/>
    <lineage>
        <taxon>Bacteria</taxon>
        <taxon>Bacillati</taxon>
        <taxon>Actinomycetota</taxon>
        <taxon>Actinomycetes</taxon>
        <taxon>Micrococcales</taxon>
        <taxon>Intrasporangiaceae</taxon>
        <taxon>Lapillicoccus</taxon>
    </lineage>
</organism>
<feature type="domain" description="3-dehydroquinate synthase C-terminal" evidence="20">
    <location>
        <begin position="184"/>
        <end position="327"/>
    </location>
</feature>
<dbReference type="PANTHER" id="PTHR43622">
    <property type="entry name" value="3-DEHYDROQUINATE SYNTHASE"/>
    <property type="match status" value="1"/>
</dbReference>
<comment type="cofactor">
    <cofactor evidence="2 18">
        <name>NAD(+)</name>
        <dbReference type="ChEBI" id="CHEBI:57540"/>
    </cofactor>
</comment>
<keyword evidence="14 18" id="KW-0520">NAD</keyword>
<feature type="binding site" evidence="18">
    <location>
        <position position="154"/>
    </location>
    <ligand>
        <name>NAD(+)</name>
        <dbReference type="ChEBI" id="CHEBI:57540"/>
    </ligand>
</feature>
<dbReference type="FunFam" id="3.40.50.1970:FF:000007">
    <property type="entry name" value="Pentafunctional AROM polypeptide"/>
    <property type="match status" value="1"/>
</dbReference>
<dbReference type="GO" id="GO:0000166">
    <property type="term" value="F:nucleotide binding"/>
    <property type="evidence" value="ECO:0007669"/>
    <property type="project" value="UniProtKB-KW"/>
</dbReference>
<comment type="subcellular location">
    <subcellularLocation>
        <location evidence="4 18">Cytoplasm</location>
    </subcellularLocation>
</comment>
<gene>
    <name evidence="18" type="primary">aroB</name>
    <name evidence="21" type="ORF">FB458_4082</name>
</gene>
<feature type="domain" description="3-dehydroquinate synthase N-terminal" evidence="19">
    <location>
        <begin position="71"/>
        <end position="181"/>
    </location>
</feature>
<evidence type="ECO:0000256" key="16">
    <source>
        <dbReference type="ARBA" id="ARBA00023239"/>
    </source>
</evidence>
<evidence type="ECO:0000313" key="21">
    <source>
        <dbReference type="EMBL" id="TQJ10938.1"/>
    </source>
</evidence>
<dbReference type="Proteomes" id="UP000317893">
    <property type="component" value="Unassembled WGS sequence"/>
</dbReference>
<keyword evidence="12 18" id="KW-0547">Nucleotide-binding</keyword>
<dbReference type="SUPFAM" id="SSF56796">
    <property type="entry name" value="Dehydroquinate synthase-like"/>
    <property type="match status" value="1"/>
</dbReference>
<evidence type="ECO:0000256" key="1">
    <source>
        <dbReference type="ARBA" id="ARBA00001393"/>
    </source>
</evidence>
<evidence type="ECO:0000256" key="15">
    <source>
        <dbReference type="ARBA" id="ARBA00023141"/>
    </source>
</evidence>
<dbReference type="InterPro" id="IPR056179">
    <property type="entry name" value="DHQS_C"/>
</dbReference>
<evidence type="ECO:0000256" key="4">
    <source>
        <dbReference type="ARBA" id="ARBA00004496"/>
    </source>
</evidence>
<comment type="catalytic activity">
    <reaction evidence="1 18">
        <text>7-phospho-2-dehydro-3-deoxy-D-arabino-heptonate = 3-dehydroquinate + phosphate</text>
        <dbReference type="Rhea" id="RHEA:21968"/>
        <dbReference type="ChEBI" id="CHEBI:32364"/>
        <dbReference type="ChEBI" id="CHEBI:43474"/>
        <dbReference type="ChEBI" id="CHEBI:58394"/>
        <dbReference type="EC" id="4.2.3.4"/>
    </reaction>
</comment>
<keyword evidence="13 18" id="KW-0862">Zinc</keyword>
<evidence type="ECO:0000256" key="10">
    <source>
        <dbReference type="ARBA" id="ARBA00022605"/>
    </source>
</evidence>
<evidence type="ECO:0000256" key="6">
    <source>
        <dbReference type="ARBA" id="ARBA00005412"/>
    </source>
</evidence>
<comment type="pathway">
    <text evidence="5 18">Metabolic intermediate biosynthesis; chorismate biosynthesis; chorismate from D-erythrose 4-phosphate and phosphoenolpyruvate: step 2/7.</text>
</comment>
<feature type="binding site" evidence="18">
    <location>
        <begin position="132"/>
        <end position="133"/>
    </location>
    <ligand>
        <name>NAD(+)</name>
        <dbReference type="ChEBI" id="CHEBI:57540"/>
    </ligand>
</feature>
<keyword evidence="10 18" id="KW-0028">Amino-acid biosynthesis</keyword>
<dbReference type="RefSeq" id="WP_141850091.1">
    <property type="nucleotide sequence ID" value="NZ_BAAAPR010000019.1"/>
</dbReference>
<comment type="cofactor">
    <cofactor evidence="3">
        <name>Zn(2+)</name>
        <dbReference type="ChEBI" id="CHEBI:29105"/>
    </cofactor>
</comment>
<feature type="binding site" evidence="18">
    <location>
        <position position="145"/>
    </location>
    <ligand>
        <name>NAD(+)</name>
        <dbReference type="ChEBI" id="CHEBI:57540"/>
    </ligand>
</feature>
<dbReference type="UniPathway" id="UPA00053">
    <property type="reaction ID" value="UER00085"/>
</dbReference>
<sequence length="371" mass="38505">MSVTTIGVGTGAAAYDVLVGRGLLGDPSVVTRLLPAGVSRVLVVHPEPMAALARRLGDAAEQAGVRAVLAAVPDAESAKTAEVAAGLWARLGQEGFTRTDAVVGVGGGTVTDLAGFVAATWLRGVAVVQVPTTLLAMVDAAVGGKTGINTAEGKNLVGAFHEPVGVVCDLDVLTTLPPADLAAGLAEVVKCGFVADAEILRLVEQDPADAADPAGERLRELVERAVRVKAEVVTADLLESSLREVLNYGHTFGHAVEQVEGYTWRHGEAVAVGMVFVAELARRTGHLSEADVARHRAVLTSLGLPTAYAGRGSWEALRTAMGRDKKTRGDRLRFVVLDGLGRPTRLEGPAEADLEASYAAVRAESPAGRPR</sequence>
<feature type="binding site" evidence="18">
    <location>
        <position position="187"/>
    </location>
    <ligand>
        <name>Zn(2+)</name>
        <dbReference type="ChEBI" id="CHEBI:29105"/>
    </ligand>
</feature>
<dbReference type="AlphaFoldDB" id="A0A542E6I4"/>
<evidence type="ECO:0000256" key="5">
    <source>
        <dbReference type="ARBA" id="ARBA00004661"/>
    </source>
</evidence>
<keyword evidence="16 18" id="KW-0456">Lyase</keyword>
<comment type="function">
    <text evidence="18">Catalyzes the conversion of 3-deoxy-D-arabino-heptulosonate 7-phosphate (DAHP) to dehydroquinate (DHQ).</text>
</comment>
<reference evidence="21 22" key="1">
    <citation type="submission" date="2019-06" db="EMBL/GenBank/DDBJ databases">
        <title>Sequencing the genomes of 1000 actinobacteria strains.</title>
        <authorList>
            <person name="Klenk H.-P."/>
        </authorList>
    </citation>
    <scope>NUCLEOTIDE SEQUENCE [LARGE SCALE GENOMIC DNA]</scope>
    <source>
        <strain evidence="21 22">DSM 18607</strain>
    </source>
</reference>
<dbReference type="NCBIfam" id="TIGR01357">
    <property type="entry name" value="aroB"/>
    <property type="match status" value="1"/>
</dbReference>
<comment type="similarity">
    <text evidence="6 18">Belongs to the sugar phosphate cyclases superfamily. Dehydroquinate synthase family.</text>
</comment>
<keyword evidence="15 18" id="KW-0057">Aromatic amino acid biosynthesis</keyword>
<evidence type="ECO:0000256" key="8">
    <source>
        <dbReference type="ARBA" id="ARBA00017684"/>
    </source>
</evidence>
<keyword evidence="11 18" id="KW-0479">Metal-binding</keyword>
<dbReference type="PANTHER" id="PTHR43622:SF7">
    <property type="entry name" value="3-DEHYDROQUINATE SYNTHASE, CHLOROPLASTIC"/>
    <property type="match status" value="1"/>
</dbReference>
<keyword evidence="9 18" id="KW-0963">Cytoplasm</keyword>
<dbReference type="Gene3D" id="3.40.50.1970">
    <property type="match status" value="1"/>
</dbReference>
<feature type="binding site" evidence="18">
    <location>
        <begin position="74"/>
        <end position="79"/>
    </location>
    <ligand>
        <name>NAD(+)</name>
        <dbReference type="ChEBI" id="CHEBI:57540"/>
    </ligand>
</feature>
<dbReference type="EC" id="4.2.3.4" evidence="7 18"/>
<feature type="binding site" evidence="18">
    <location>
        <position position="266"/>
    </location>
    <ligand>
        <name>Zn(2+)</name>
        <dbReference type="ChEBI" id="CHEBI:29105"/>
    </ligand>
</feature>
<evidence type="ECO:0000256" key="2">
    <source>
        <dbReference type="ARBA" id="ARBA00001911"/>
    </source>
</evidence>
<dbReference type="InterPro" id="IPR016037">
    <property type="entry name" value="DHQ_synth_AroB"/>
</dbReference>
<dbReference type="GO" id="GO:0005737">
    <property type="term" value="C:cytoplasm"/>
    <property type="evidence" value="ECO:0007669"/>
    <property type="project" value="UniProtKB-SubCell"/>
</dbReference>
<keyword evidence="17 18" id="KW-0170">Cobalt</keyword>
<accession>A0A542E6I4</accession>
<dbReference type="OrthoDB" id="9806583at2"/>
<evidence type="ECO:0000256" key="12">
    <source>
        <dbReference type="ARBA" id="ARBA00022741"/>
    </source>
</evidence>
<evidence type="ECO:0000256" key="17">
    <source>
        <dbReference type="ARBA" id="ARBA00023285"/>
    </source>
</evidence>
<dbReference type="GO" id="GO:0009073">
    <property type="term" value="P:aromatic amino acid family biosynthetic process"/>
    <property type="evidence" value="ECO:0007669"/>
    <property type="project" value="UniProtKB-KW"/>
</dbReference>
<protein>
    <recommendedName>
        <fullName evidence="8 18">3-dehydroquinate synthase</fullName>
        <shortName evidence="18">DHQS</shortName>
        <ecNumber evidence="7 18">4.2.3.4</ecNumber>
    </recommendedName>
</protein>
<dbReference type="InterPro" id="IPR030963">
    <property type="entry name" value="DHQ_synth_fam"/>
</dbReference>
<evidence type="ECO:0000256" key="18">
    <source>
        <dbReference type="HAMAP-Rule" id="MF_00110"/>
    </source>
</evidence>
<evidence type="ECO:0000313" key="22">
    <source>
        <dbReference type="Proteomes" id="UP000317893"/>
    </source>
</evidence>
<comment type="cofactor">
    <cofactor evidence="18">
        <name>Co(2+)</name>
        <dbReference type="ChEBI" id="CHEBI:48828"/>
    </cofactor>
    <cofactor evidence="18">
        <name>Zn(2+)</name>
        <dbReference type="ChEBI" id="CHEBI:29105"/>
    </cofactor>
    <text evidence="18">Binds 1 divalent metal cation per subunit. Can use either Co(2+) or Zn(2+).</text>
</comment>
<dbReference type="InterPro" id="IPR050071">
    <property type="entry name" value="Dehydroquinate_synthase"/>
</dbReference>
<evidence type="ECO:0000256" key="13">
    <source>
        <dbReference type="ARBA" id="ARBA00022833"/>
    </source>
</evidence>
<evidence type="ECO:0000259" key="19">
    <source>
        <dbReference type="Pfam" id="PF01761"/>
    </source>
</evidence>
<dbReference type="HAMAP" id="MF_00110">
    <property type="entry name" value="DHQ_synthase"/>
    <property type="match status" value="1"/>
</dbReference>
<dbReference type="Pfam" id="PF01761">
    <property type="entry name" value="DHQ_synthase"/>
    <property type="match status" value="1"/>
</dbReference>
<dbReference type="GO" id="GO:0003856">
    <property type="term" value="F:3-dehydroquinate synthase activity"/>
    <property type="evidence" value="ECO:0007669"/>
    <property type="project" value="UniProtKB-UniRule"/>
</dbReference>
<dbReference type="PIRSF" id="PIRSF001455">
    <property type="entry name" value="DHQ_synth"/>
    <property type="match status" value="1"/>
</dbReference>
<evidence type="ECO:0000256" key="9">
    <source>
        <dbReference type="ARBA" id="ARBA00022490"/>
    </source>
</evidence>
<dbReference type="GO" id="GO:0009423">
    <property type="term" value="P:chorismate biosynthetic process"/>
    <property type="evidence" value="ECO:0007669"/>
    <property type="project" value="UniProtKB-UniRule"/>
</dbReference>
<dbReference type="GO" id="GO:0008652">
    <property type="term" value="P:amino acid biosynthetic process"/>
    <property type="evidence" value="ECO:0007669"/>
    <property type="project" value="UniProtKB-KW"/>
</dbReference>
<evidence type="ECO:0000256" key="14">
    <source>
        <dbReference type="ARBA" id="ARBA00023027"/>
    </source>
</evidence>
<dbReference type="GO" id="GO:0046872">
    <property type="term" value="F:metal ion binding"/>
    <property type="evidence" value="ECO:0007669"/>
    <property type="project" value="UniProtKB-KW"/>
</dbReference>
<evidence type="ECO:0000256" key="3">
    <source>
        <dbReference type="ARBA" id="ARBA00001947"/>
    </source>
</evidence>
<feature type="binding site" evidence="18">
    <location>
        <position position="250"/>
    </location>
    <ligand>
        <name>Zn(2+)</name>
        <dbReference type="ChEBI" id="CHEBI:29105"/>
    </ligand>
</feature>
<name>A0A542E6I4_9MICO</name>